<keyword evidence="11" id="KW-1185">Reference proteome</keyword>
<evidence type="ECO:0000256" key="6">
    <source>
        <dbReference type="ARBA" id="ARBA00023170"/>
    </source>
</evidence>
<comment type="caution">
    <text evidence="10">The sequence shown here is derived from an EMBL/GenBank/DDBJ whole genome shotgun (WGS) entry which is preliminary data.</text>
</comment>
<evidence type="ECO:0000256" key="8">
    <source>
        <dbReference type="SAM" id="Phobius"/>
    </source>
</evidence>
<evidence type="ECO:0000313" key="11">
    <source>
        <dbReference type="Proteomes" id="UP001219518"/>
    </source>
</evidence>
<accession>A0AAE1HBE8</accession>
<keyword evidence="4 8" id="KW-1133">Transmembrane helix</keyword>
<evidence type="ECO:0000256" key="7">
    <source>
        <dbReference type="ARBA" id="ARBA00023180"/>
    </source>
</evidence>
<dbReference type="PANTHER" id="PTHR42643:SF35">
    <property type="entry name" value="IONOTROPIC RECEPTOR 68A, ISOFORM A"/>
    <property type="match status" value="1"/>
</dbReference>
<dbReference type="AlphaFoldDB" id="A0AAE1HBE8"/>
<keyword evidence="2" id="KW-1003">Cell membrane</keyword>
<dbReference type="GO" id="GO:0005886">
    <property type="term" value="C:plasma membrane"/>
    <property type="evidence" value="ECO:0007669"/>
    <property type="project" value="UniProtKB-SubCell"/>
</dbReference>
<protein>
    <submittedName>
        <fullName evidence="10">Glutamate receptor 3.6</fullName>
    </submittedName>
</protein>
<dbReference type="PANTHER" id="PTHR42643">
    <property type="entry name" value="IONOTROPIC RECEPTOR 20A-RELATED"/>
    <property type="match status" value="1"/>
</dbReference>
<evidence type="ECO:0000313" key="10">
    <source>
        <dbReference type="EMBL" id="KAK3917918.1"/>
    </source>
</evidence>
<organism evidence="10 11">
    <name type="scientific">Frankliniella fusca</name>
    <dbReference type="NCBI Taxonomy" id="407009"/>
    <lineage>
        <taxon>Eukaryota</taxon>
        <taxon>Metazoa</taxon>
        <taxon>Ecdysozoa</taxon>
        <taxon>Arthropoda</taxon>
        <taxon>Hexapoda</taxon>
        <taxon>Insecta</taxon>
        <taxon>Pterygota</taxon>
        <taxon>Neoptera</taxon>
        <taxon>Paraneoptera</taxon>
        <taxon>Thysanoptera</taxon>
        <taxon>Terebrantia</taxon>
        <taxon>Thripoidea</taxon>
        <taxon>Thripidae</taxon>
        <taxon>Frankliniella</taxon>
    </lineage>
</organism>
<evidence type="ECO:0000256" key="9">
    <source>
        <dbReference type="SAM" id="SignalP"/>
    </source>
</evidence>
<feature type="signal peptide" evidence="9">
    <location>
        <begin position="1"/>
        <end position="26"/>
    </location>
</feature>
<evidence type="ECO:0000256" key="4">
    <source>
        <dbReference type="ARBA" id="ARBA00022989"/>
    </source>
</evidence>
<feature type="chain" id="PRO_5042114289" evidence="9">
    <location>
        <begin position="27"/>
        <end position="697"/>
    </location>
</feature>
<keyword evidence="5 8" id="KW-0472">Membrane</keyword>
<keyword evidence="9" id="KW-0732">Signal</keyword>
<evidence type="ECO:0000256" key="1">
    <source>
        <dbReference type="ARBA" id="ARBA00004651"/>
    </source>
</evidence>
<sequence>MWVSVDTMEFPLHCLLLAAAGCGCSGATLSATPPQPLQPEVESALSLRWGPKLRAATAEGPEPDHAAPLHAARLALNVERVLVLCRARWCDDRLLRGLDVPVVVLVEPGASWTESRALQLTPSNLSVVLVAADDLGQLAGARPLLATVMPLTLTLLWVSAPPRATRAELEAAVDAATSTSTIGMKLASVRLGVSWDGHARLYSWNTSTVALTQVDAWSPGAGWRRDAPVLAAGCNPWRPRPRPPGAGGQALVFFNQVQRGLSPEVSARLSRLSDLVLEGLRNAGLSLRRERTFQEHFPEAIRRADACQVDLWTMPYVMNSRMMDALEPFVCRALNVYVAVPAGAGLGRTSLHRLSIFSKELKLATTAAALIVFIALCALCRPGAGPGAGPGRAAPARSALREALQTMAPLLGQPLPFAHGRPQRPLLAAWLAVCVVLVAAYQGKLLGRLTVPDAADEINSMEQLAASGLPVYTKWDFLSVDWPASVQQLLQPYDGSPAEFVQDALRHRRRVAVILEKNVLDILPPQASKSHGFCCAQLKKFCTSQNSEKSGKTIELFPIGLTVLIGPLQDRRELHVFPVTKVRLVKCMFVTSRGSPVEAPLRAVVGRVHAGGLFHIRSSRLPRAGSAPPLALVGLSVLVALMGRGHEEQDRERTLVLGLILQALEHLEPAFIVLAAGLGLAALAFLVELICARVPPI</sequence>
<reference evidence="10" key="2">
    <citation type="journal article" date="2023" name="BMC Genomics">
        <title>Pest status, molecular evolution, and epigenetic factors derived from the genome assembly of Frankliniella fusca, a thysanopteran phytovirus vector.</title>
        <authorList>
            <person name="Catto M.A."/>
            <person name="Labadie P.E."/>
            <person name="Jacobson A.L."/>
            <person name="Kennedy G.G."/>
            <person name="Srinivasan R."/>
            <person name="Hunt B.G."/>
        </authorList>
    </citation>
    <scope>NUCLEOTIDE SEQUENCE</scope>
    <source>
        <strain evidence="10">PL_HMW_Pooled</strain>
    </source>
</reference>
<comment type="subcellular location">
    <subcellularLocation>
        <location evidence="1">Cell membrane</location>
        <topology evidence="1">Multi-pass membrane protein</topology>
    </subcellularLocation>
</comment>
<dbReference type="InterPro" id="IPR052192">
    <property type="entry name" value="Insect_Ionotropic_Sensory_Rcpt"/>
</dbReference>
<proteinExistence type="predicted"/>
<name>A0AAE1HBE8_9NEOP</name>
<evidence type="ECO:0000256" key="2">
    <source>
        <dbReference type="ARBA" id="ARBA00022475"/>
    </source>
</evidence>
<feature type="transmembrane region" description="Helical" evidence="8">
    <location>
        <begin position="670"/>
        <end position="691"/>
    </location>
</feature>
<dbReference type="Proteomes" id="UP001219518">
    <property type="component" value="Unassembled WGS sequence"/>
</dbReference>
<keyword evidence="3 8" id="KW-0812">Transmembrane</keyword>
<evidence type="ECO:0000256" key="5">
    <source>
        <dbReference type="ARBA" id="ARBA00023136"/>
    </source>
</evidence>
<reference evidence="10" key="1">
    <citation type="submission" date="2021-07" db="EMBL/GenBank/DDBJ databases">
        <authorList>
            <person name="Catto M.A."/>
            <person name="Jacobson A."/>
            <person name="Kennedy G."/>
            <person name="Labadie P."/>
            <person name="Hunt B.G."/>
            <person name="Srinivasan R."/>
        </authorList>
    </citation>
    <scope>NUCLEOTIDE SEQUENCE</scope>
    <source>
        <strain evidence="10">PL_HMW_Pooled</strain>
        <tissue evidence="10">Head</tissue>
    </source>
</reference>
<keyword evidence="6 10" id="KW-0675">Receptor</keyword>
<keyword evidence="7" id="KW-0325">Glycoprotein</keyword>
<gene>
    <name evidence="10" type="ORF">KUF71_007340</name>
</gene>
<dbReference type="EMBL" id="JAHWGI010000807">
    <property type="protein sequence ID" value="KAK3917918.1"/>
    <property type="molecule type" value="Genomic_DNA"/>
</dbReference>
<evidence type="ECO:0000256" key="3">
    <source>
        <dbReference type="ARBA" id="ARBA00022692"/>
    </source>
</evidence>